<reference evidence="1" key="2">
    <citation type="submission" date="2025-08" db="UniProtKB">
        <authorList>
            <consortium name="Ensembl"/>
        </authorList>
    </citation>
    <scope>IDENTIFICATION</scope>
    <source>
        <strain evidence="1">Thorbecke</strain>
    </source>
</reference>
<keyword evidence="2" id="KW-1185">Reference proteome</keyword>
<dbReference type="AlphaFoldDB" id="A0A5F9CQB1"/>
<accession>A0A5F9CQB1</accession>
<dbReference type="InterPro" id="IPR036742">
    <property type="entry name" value="ATP_synth_F1_esu_sf_mt"/>
</dbReference>
<sequence>LVVSWDQGGLPYLRHCQVCGEAVKGALKIKDRMITEKIKDTKILIFVNISKTDVSNLLKKK</sequence>
<dbReference type="EMBL" id="AAGW02047582">
    <property type="status" value="NOT_ANNOTATED_CDS"/>
    <property type="molecule type" value="Genomic_DNA"/>
</dbReference>
<dbReference type="GO" id="GO:0045259">
    <property type="term" value="C:proton-transporting ATP synthase complex"/>
    <property type="evidence" value="ECO:0007669"/>
    <property type="project" value="InterPro"/>
</dbReference>
<dbReference type="SUPFAM" id="SSF48690">
    <property type="entry name" value="Epsilon subunit of mitochondrial F1F0-ATP synthase"/>
    <property type="match status" value="1"/>
</dbReference>
<reference evidence="1" key="3">
    <citation type="submission" date="2025-09" db="UniProtKB">
        <authorList>
            <consortium name="Ensembl"/>
        </authorList>
    </citation>
    <scope>IDENTIFICATION</scope>
    <source>
        <strain evidence="1">Thorbecke</strain>
    </source>
</reference>
<evidence type="ECO:0000313" key="1">
    <source>
        <dbReference type="Ensembl" id="ENSOCUP00000035851.1"/>
    </source>
</evidence>
<name>A0A5F9CQB1_RABIT</name>
<organism evidence="1 2">
    <name type="scientific">Oryctolagus cuniculus</name>
    <name type="common">Rabbit</name>
    <dbReference type="NCBI Taxonomy" id="9986"/>
    <lineage>
        <taxon>Eukaryota</taxon>
        <taxon>Metazoa</taxon>
        <taxon>Chordata</taxon>
        <taxon>Craniata</taxon>
        <taxon>Vertebrata</taxon>
        <taxon>Euteleostomi</taxon>
        <taxon>Mammalia</taxon>
        <taxon>Eutheria</taxon>
        <taxon>Euarchontoglires</taxon>
        <taxon>Glires</taxon>
        <taxon>Lagomorpha</taxon>
        <taxon>Leporidae</taxon>
        <taxon>Oryctolagus</taxon>
    </lineage>
</organism>
<dbReference type="Proteomes" id="UP000001811">
    <property type="component" value="Chromosome 14"/>
</dbReference>
<dbReference type="Bgee" id="ENSOCUG00000031463">
    <property type="expression patterns" value="Expressed in testis"/>
</dbReference>
<dbReference type="InParanoid" id="A0A5F9CQB1"/>
<reference evidence="1 2" key="1">
    <citation type="journal article" date="2011" name="Nature">
        <title>A high-resolution map of human evolutionary constraint using 29 mammals.</title>
        <authorList>
            <person name="Lindblad-Toh K."/>
            <person name="Garber M."/>
            <person name="Zuk O."/>
            <person name="Lin M.F."/>
            <person name="Parker B.J."/>
            <person name="Washietl S."/>
            <person name="Kheradpour P."/>
            <person name="Ernst J."/>
            <person name="Jordan G."/>
            <person name="Mauceli E."/>
            <person name="Ward L.D."/>
            <person name="Lowe C.B."/>
            <person name="Holloway A.K."/>
            <person name="Clamp M."/>
            <person name="Gnerre S."/>
            <person name="Alfoldi J."/>
            <person name="Beal K."/>
            <person name="Chang J."/>
            <person name="Clawson H."/>
            <person name="Cuff J."/>
            <person name="Di Palma F."/>
            <person name="Fitzgerald S."/>
            <person name="Flicek P."/>
            <person name="Guttman M."/>
            <person name="Hubisz M.J."/>
            <person name="Jaffe D.B."/>
            <person name="Jungreis I."/>
            <person name="Kent W.J."/>
            <person name="Kostka D."/>
            <person name="Lara M."/>
            <person name="Martins A.L."/>
            <person name="Massingham T."/>
            <person name="Moltke I."/>
            <person name="Raney B.J."/>
            <person name="Rasmussen M.D."/>
            <person name="Robinson J."/>
            <person name="Stark A."/>
            <person name="Vilella A.J."/>
            <person name="Wen J."/>
            <person name="Xie X."/>
            <person name="Zody M.C."/>
            <person name="Baldwin J."/>
            <person name="Bloom T."/>
            <person name="Chin C.W."/>
            <person name="Heiman D."/>
            <person name="Nicol R."/>
            <person name="Nusbaum C."/>
            <person name="Young S."/>
            <person name="Wilkinson J."/>
            <person name="Worley K.C."/>
            <person name="Kovar C.L."/>
            <person name="Muzny D.M."/>
            <person name="Gibbs R.A."/>
            <person name="Cree A."/>
            <person name="Dihn H.H."/>
            <person name="Fowler G."/>
            <person name="Jhangiani S."/>
            <person name="Joshi V."/>
            <person name="Lee S."/>
            <person name="Lewis L.R."/>
            <person name="Nazareth L.V."/>
            <person name="Okwuonu G."/>
            <person name="Santibanez J."/>
            <person name="Warren W.C."/>
            <person name="Mardis E.R."/>
            <person name="Weinstock G.M."/>
            <person name="Wilson R.K."/>
            <person name="Delehaunty K."/>
            <person name="Dooling D."/>
            <person name="Fronik C."/>
            <person name="Fulton L."/>
            <person name="Fulton B."/>
            <person name="Graves T."/>
            <person name="Minx P."/>
            <person name="Sodergren E."/>
            <person name="Birney E."/>
            <person name="Margulies E.H."/>
            <person name="Herrero J."/>
            <person name="Green E.D."/>
            <person name="Haussler D."/>
            <person name="Siepel A."/>
            <person name="Goldman N."/>
            <person name="Pollard K.S."/>
            <person name="Pedersen J.S."/>
            <person name="Lander E.S."/>
            <person name="Kellis M."/>
        </authorList>
    </citation>
    <scope>NUCLEOTIDE SEQUENCE [LARGE SCALE GENOMIC DNA]</scope>
    <source>
        <strain evidence="1 2">Thorbecke inbred</strain>
    </source>
</reference>
<dbReference type="Ensembl" id="ENSOCUT00000054320.1">
    <property type="protein sequence ID" value="ENSOCUP00000035851.1"/>
    <property type="gene ID" value="ENSOCUG00000031463.1"/>
</dbReference>
<evidence type="ECO:0000313" key="2">
    <source>
        <dbReference type="Proteomes" id="UP000001811"/>
    </source>
</evidence>
<proteinExistence type="predicted"/>
<protein>
    <submittedName>
        <fullName evidence="1">Uncharacterized protein</fullName>
    </submittedName>
</protein>
<dbReference type="GO" id="GO:0046933">
    <property type="term" value="F:proton-transporting ATP synthase activity, rotational mechanism"/>
    <property type="evidence" value="ECO:0007669"/>
    <property type="project" value="InterPro"/>
</dbReference>